<dbReference type="Gene3D" id="1.20.120.450">
    <property type="entry name" value="dinb family like domain"/>
    <property type="match status" value="1"/>
</dbReference>
<dbReference type="InterPro" id="IPR034660">
    <property type="entry name" value="DinB/YfiT-like"/>
</dbReference>
<organism evidence="1 2">
    <name type="scientific">Sulfurovum indicum</name>
    <dbReference type="NCBI Taxonomy" id="2779528"/>
    <lineage>
        <taxon>Bacteria</taxon>
        <taxon>Pseudomonadati</taxon>
        <taxon>Campylobacterota</taxon>
        <taxon>Epsilonproteobacteria</taxon>
        <taxon>Campylobacterales</taxon>
        <taxon>Sulfurovaceae</taxon>
        <taxon>Sulfurovum</taxon>
    </lineage>
</organism>
<accession>A0A7M1S5J2</accession>
<protein>
    <recommendedName>
        <fullName evidence="3">DinB-like domain-containing protein</fullName>
    </recommendedName>
</protein>
<dbReference type="SUPFAM" id="SSF109854">
    <property type="entry name" value="DinB/YfiT-like putative metalloenzymes"/>
    <property type="match status" value="1"/>
</dbReference>
<evidence type="ECO:0000313" key="2">
    <source>
        <dbReference type="Proteomes" id="UP000595074"/>
    </source>
</evidence>
<evidence type="ECO:0000313" key="1">
    <source>
        <dbReference type="EMBL" id="QOR62687.1"/>
    </source>
</evidence>
<sequence>MKEPDSTEIITTLDKAGNGISSYKRIAAKYVIFPLLNRSVSWKKAWDIYDQEGEKIIAMASQLNKEQLFQRVLVPKLFGLEDNSRYYSVAMVIEHLLMVGQALQTRIPILSQGKTLSGDVKIEDVKPYTEIDDDIIKQFEAFLTTYREKLENNIEDIHIDNTSEHPWFGAFNPKQWSILGMVHQIVHRRQVEAILKTFILKT</sequence>
<dbReference type="RefSeq" id="WP_197549506.1">
    <property type="nucleotide sequence ID" value="NZ_CP063164.1"/>
</dbReference>
<name>A0A7M1S5J2_9BACT</name>
<dbReference type="Proteomes" id="UP000595074">
    <property type="component" value="Chromosome"/>
</dbReference>
<reference evidence="1 2" key="1">
    <citation type="submission" date="2020-10" db="EMBL/GenBank/DDBJ databases">
        <title>The genome of sulfurovum sp.</title>
        <authorList>
            <person name="Xie S."/>
            <person name="Shao Z."/>
            <person name="Jiang L."/>
        </authorList>
    </citation>
    <scope>NUCLEOTIDE SEQUENCE [LARGE SCALE GENOMIC DNA]</scope>
    <source>
        <strain evidence="1 2">ST-419</strain>
    </source>
</reference>
<proteinExistence type="predicted"/>
<dbReference type="EMBL" id="CP063164">
    <property type="protein sequence ID" value="QOR62687.1"/>
    <property type="molecule type" value="Genomic_DNA"/>
</dbReference>
<keyword evidence="2" id="KW-1185">Reference proteome</keyword>
<evidence type="ECO:0008006" key="3">
    <source>
        <dbReference type="Google" id="ProtNLM"/>
    </source>
</evidence>
<dbReference type="KEGG" id="sinu:IMZ28_04250"/>
<dbReference type="AlphaFoldDB" id="A0A7M1S5J2"/>
<gene>
    <name evidence="1" type="ORF">IMZ28_04250</name>
</gene>